<comment type="similarity">
    <text evidence="1">Belongs to the HyuE racemase family.</text>
</comment>
<evidence type="ECO:0000313" key="2">
    <source>
        <dbReference type="EMBL" id="PVE44516.1"/>
    </source>
</evidence>
<reference evidence="2" key="1">
    <citation type="submission" date="2017-04" db="EMBL/GenBank/DDBJ databases">
        <title>Unexpected and diverse lifestyles within the genus Limnohabitans.</title>
        <authorList>
            <person name="Kasalicky V."/>
            <person name="Mehrshad M."/>
            <person name="Andrei S.-A."/>
            <person name="Salcher M."/>
            <person name="Kratochvilova H."/>
            <person name="Simek K."/>
            <person name="Ghai R."/>
        </authorList>
    </citation>
    <scope>NUCLEOTIDE SEQUENCE [LARGE SCALE GENOMIC DNA]</scope>
    <source>
        <strain evidence="2">II-D5</strain>
    </source>
</reference>
<dbReference type="PANTHER" id="PTHR28047">
    <property type="entry name" value="PROTEIN DCG1"/>
    <property type="match status" value="1"/>
</dbReference>
<dbReference type="GO" id="GO:0047661">
    <property type="term" value="F:amino-acid racemase activity"/>
    <property type="evidence" value="ECO:0007669"/>
    <property type="project" value="InterPro"/>
</dbReference>
<dbReference type="Pfam" id="PF01177">
    <property type="entry name" value="Asp_Glu_race"/>
    <property type="match status" value="1"/>
</dbReference>
<keyword evidence="3" id="KW-1185">Reference proteome</keyword>
<dbReference type="InterPro" id="IPR053714">
    <property type="entry name" value="Iso_Racemase_Enz_sf"/>
</dbReference>
<evidence type="ECO:0008006" key="4">
    <source>
        <dbReference type="Google" id="ProtNLM"/>
    </source>
</evidence>
<sequence>MDLPRPRRYLLINPNTNHLTTQRLQDVLLPLLPQGLQLDVRTARFGAQYIACEASHAVAAHACLDAWAAQRSASSDALDGVLIGCFGDPGLFALREASACPVTGLAEASFIQAASHGPFAIVTGGERWKPMLHRLAGSLGFGPQLRHIETVAPTGAALQADPDMALACLRQACQSAAQSGVSSIILGGAGLAGYARLLQAHCDLPLIDSAQAGWDVLHGQLAPKAPTERDGFYAPWVGLPQAFISMSTWM</sequence>
<dbReference type="EMBL" id="LFYT02000001">
    <property type="protein sequence ID" value="PVE44516.1"/>
    <property type="molecule type" value="Genomic_DNA"/>
</dbReference>
<gene>
    <name evidence="2" type="ORF">H663_000385</name>
</gene>
<name>A0A2T7UIK5_9BURK</name>
<dbReference type="PANTHER" id="PTHR28047:SF5">
    <property type="entry name" value="PROTEIN DCG1"/>
    <property type="match status" value="1"/>
</dbReference>
<comment type="caution">
    <text evidence="2">The sequence shown here is derived from an EMBL/GenBank/DDBJ whole genome shotgun (WGS) entry which is preliminary data.</text>
</comment>
<protein>
    <recommendedName>
        <fullName evidence="4">Asp/Glu racemase</fullName>
    </recommendedName>
</protein>
<dbReference type="InterPro" id="IPR052186">
    <property type="entry name" value="Hydantoin_racemase-like"/>
</dbReference>
<dbReference type="Gene3D" id="3.40.50.12500">
    <property type="match status" value="1"/>
</dbReference>
<dbReference type="InterPro" id="IPR015942">
    <property type="entry name" value="Asp/Glu/hydantoin_racemase"/>
</dbReference>
<organism evidence="2 3">
    <name type="scientific">Limnohabitans planktonicus II-D5</name>
    <dbReference type="NCBI Taxonomy" id="1293045"/>
    <lineage>
        <taxon>Bacteria</taxon>
        <taxon>Pseudomonadati</taxon>
        <taxon>Pseudomonadota</taxon>
        <taxon>Betaproteobacteria</taxon>
        <taxon>Burkholderiales</taxon>
        <taxon>Comamonadaceae</taxon>
        <taxon>Limnohabitans</taxon>
    </lineage>
</organism>
<dbReference type="STRING" id="1293045.H663_00835"/>
<evidence type="ECO:0000256" key="1">
    <source>
        <dbReference type="ARBA" id="ARBA00038414"/>
    </source>
</evidence>
<dbReference type="AlphaFoldDB" id="A0A2T7UIK5"/>
<dbReference type="Proteomes" id="UP000037507">
    <property type="component" value="Unassembled WGS sequence"/>
</dbReference>
<evidence type="ECO:0000313" key="3">
    <source>
        <dbReference type="Proteomes" id="UP000037507"/>
    </source>
</evidence>
<accession>A0A2T7UIK5</accession>
<proteinExistence type="inferred from homology"/>
<dbReference type="RefSeq" id="WP_053168866.1">
    <property type="nucleotide sequence ID" value="NZ_LFYT02000001.1"/>
</dbReference>